<organism evidence="8 9">
    <name type="scientific">Candidatus Accumulibacter proximus</name>
    <dbReference type="NCBI Taxonomy" id="2954385"/>
    <lineage>
        <taxon>Bacteria</taxon>
        <taxon>Pseudomonadati</taxon>
        <taxon>Pseudomonadota</taxon>
        <taxon>Betaproteobacteria</taxon>
        <taxon>Candidatus Accumulibacter</taxon>
    </lineage>
</organism>
<dbReference type="InterPro" id="IPR000700">
    <property type="entry name" value="PAS-assoc_C"/>
</dbReference>
<dbReference type="InterPro" id="IPR001633">
    <property type="entry name" value="EAL_dom"/>
</dbReference>
<dbReference type="NCBIfam" id="TIGR00229">
    <property type="entry name" value="sensory_box"/>
    <property type="match status" value="5"/>
</dbReference>
<dbReference type="InterPro" id="IPR000160">
    <property type="entry name" value="GGDEF_dom"/>
</dbReference>
<evidence type="ECO:0000256" key="3">
    <source>
        <dbReference type="SAM" id="Phobius"/>
    </source>
</evidence>
<dbReference type="Gene3D" id="3.30.450.40">
    <property type="match status" value="1"/>
</dbReference>
<dbReference type="PROSITE" id="PS50112">
    <property type="entry name" value="PAS"/>
    <property type="match status" value="2"/>
</dbReference>
<accession>A0A935UFV5</accession>
<keyword evidence="3" id="KW-0472">Membrane</keyword>
<gene>
    <name evidence="8" type="ORF">IPJ27_11990</name>
</gene>
<dbReference type="PANTHER" id="PTHR44757:SF2">
    <property type="entry name" value="BIOFILM ARCHITECTURE MAINTENANCE PROTEIN MBAA"/>
    <property type="match status" value="1"/>
</dbReference>
<dbReference type="SUPFAM" id="SSF55781">
    <property type="entry name" value="GAF domain-like"/>
    <property type="match status" value="1"/>
</dbReference>
<comment type="caution">
    <text evidence="8">The sequence shown here is derived from an EMBL/GenBank/DDBJ whole genome shotgun (WGS) entry which is preliminary data.</text>
</comment>
<dbReference type="SMART" id="SM00052">
    <property type="entry name" value="EAL"/>
    <property type="match status" value="1"/>
</dbReference>
<dbReference type="Gene3D" id="3.30.70.270">
    <property type="match status" value="1"/>
</dbReference>
<feature type="domain" description="PAC" evidence="5">
    <location>
        <begin position="728"/>
        <end position="778"/>
    </location>
</feature>
<dbReference type="InterPro" id="IPR000014">
    <property type="entry name" value="PAS"/>
</dbReference>
<dbReference type="InterPro" id="IPR029016">
    <property type="entry name" value="GAF-like_dom_sf"/>
</dbReference>
<sequence>MSGDSRTNTGTSIRAVLSAIAGFAVVLLMIWGVNHQIVQPAFVELERTQALEDGTRARAAIQGELRQLDQKLGDWAAWDDAYAFAEDRNPAFVHSNLGDWRVLESSTHVNLCLILDRQGQRLYAGGYDSDLGGDLLPAAFAGERPAIGALFHAVLEREQAHAGLLLTEYGVLLLAARPILTTRGQGPARGVLVFGRFLDEPLRWALVEQTQVAFHLLAANDPSLTAAEREDLKTLRADEPELRADPAGAGSVSQVLVDLAGEPAVLLYTPIRQTISATAQQTSRTLARVLALAALALLLGQAVWENRAQRSASEATAAAWRIATLTFVIGLTLTAGMGWELHRRSVSAPQDFWLPLAIGATITLLLALYLFAQVARRQRAEALAATRTAELQAGEERYRIVALLTGQMIYDYDCLTGRIQWEGAIMTLTGHDPADFARVDIDAWAALIHPEDRPQALDRLRQAMAAGAPYMFDYRFARSDGAYCWVEDRGAFLLDERGTTRRMLGTMKDVSERKQVAAALEAREAQLRTLIDAIPDIVCFKDGAGRWREANTFARRLFGLDCVAYRDKTDAELAAYSPLDRETFQRFEDSDELAWQRGEPSRSDERLPQTDGSEKIFDVIRIPQFDDRRQRQNLLVVGRDVSDRQYAEQQLRQSEEKFARIFQTTPNVVVISRVHDGVLLDVNPGFEEITGYSRAEAVGRSTLELKLWADPADRDRLVSDLSQYGEVLYRDFTFRRKDGAVRAGQYCARPLAIDHQSCLLFIMQDITERQQAEAALRQRDRLQQATADALALLLSGPDLRDTVGAALATLGQTVSADRSYIFENHTDPASGAPLLSQRYEWCADAATPQIDNPEMQNLSYDDSLPDWYAVLRTGAAIAGLVRDLPETQRALLAAQDIRSILLLPIHVDSDFWGLIGFDDCHTDRVWTPVEENILRTAAAAIGHAYVRLRAEAALRISEEQHRTLVDNLNIGVYRNTGGAQGRFLQANPAIVQMFGYAAEADFLQAQVSDLYADPQERLRFMTEILSHGQVTNRALHLRRKDGTTFWGAVTARVAYDDQGEVKWLDGVLEDVTARREAEARQRLAAAVFDATRDAILVTDGEGRIIAVNPAFSTLTGYPEAEVRGRSPRLLWSERQPEAYFEAIWQTVADEGVWQSEFWARRKDAERRATLANLSTVRDGAGQVTHYVGIATDITELKAAERRIEHLAHYDALTALPNRALLAQRAELALALAARRSETLAVLFLDLDRFKDVNDSLGHAAGDGLLVQVAGRLQALLRLEDTVCRLGGDEFVLLLPEADQQGALRVADKVLAALREPFAVVSHRLGASVSIGIALYPHDGTSFADLLKNADTALYRAKQDGRNTRVFYDREMNAATLARLVLEAELRQALAAGQLRAHYQPKVRLANAALTGAEALVRWQHPARGLVPPAEFVPVAETSDLIVALGDWMLDEVCQQLAAWRRQGLPMLTVAINLAARHFRQPGLADRIAAVLASHDLPARAIELELTESTLLEAGPDTAANLAQLQGLGVKLALDDFGTGYSSLSYLKRLPLAALKIDRSFVRDLVADPDDRAIAATIVALGHHLGLVVVAEGVETAEQRCILLEQGCDLAQGFLFDRPQPAEEFATAWLNHTRA</sequence>
<dbReference type="CDD" id="cd00130">
    <property type="entry name" value="PAS"/>
    <property type="match status" value="5"/>
</dbReference>
<dbReference type="SUPFAM" id="SSF55073">
    <property type="entry name" value="Nucleotide cyclase"/>
    <property type="match status" value="1"/>
</dbReference>
<dbReference type="InterPro" id="IPR013767">
    <property type="entry name" value="PAS_fold"/>
</dbReference>
<dbReference type="InterPro" id="IPR007892">
    <property type="entry name" value="CHASE4"/>
</dbReference>
<dbReference type="Pfam" id="PF00563">
    <property type="entry name" value="EAL"/>
    <property type="match status" value="1"/>
</dbReference>
<dbReference type="FunFam" id="3.30.70.270:FF:000001">
    <property type="entry name" value="Diguanylate cyclase domain protein"/>
    <property type="match status" value="1"/>
</dbReference>
<name>A0A935UFV5_9PROT</name>
<dbReference type="InterPro" id="IPR001610">
    <property type="entry name" value="PAC"/>
</dbReference>
<dbReference type="PROSITE" id="PS50883">
    <property type="entry name" value="EAL"/>
    <property type="match status" value="1"/>
</dbReference>
<dbReference type="SUPFAM" id="SSF55785">
    <property type="entry name" value="PYP-like sensor domain (PAS domain)"/>
    <property type="match status" value="5"/>
</dbReference>
<dbReference type="EMBL" id="JADJMH010000009">
    <property type="protein sequence ID" value="MBK7675411.1"/>
    <property type="molecule type" value="Genomic_DNA"/>
</dbReference>
<dbReference type="Gene3D" id="3.20.20.450">
    <property type="entry name" value="EAL domain"/>
    <property type="match status" value="1"/>
</dbReference>
<dbReference type="SMART" id="SM00091">
    <property type="entry name" value="PAS"/>
    <property type="match status" value="5"/>
</dbReference>
<evidence type="ECO:0000259" key="7">
    <source>
        <dbReference type="PROSITE" id="PS50887"/>
    </source>
</evidence>
<dbReference type="SUPFAM" id="SSF141868">
    <property type="entry name" value="EAL domain-like"/>
    <property type="match status" value="1"/>
</dbReference>
<feature type="compositionally biased region" description="Basic and acidic residues" evidence="2">
    <location>
        <begin position="599"/>
        <end position="610"/>
    </location>
</feature>
<feature type="domain" description="PAC" evidence="5">
    <location>
        <begin position="1153"/>
        <end position="1205"/>
    </location>
</feature>
<dbReference type="SMART" id="SM00267">
    <property type="entry name" value="GGDEF"/>
    <property type="match status" value="1"/>
</dbReference>
<dbReference type="CDD" id="cd01949">
    <property type="entry name" value="GGDEF"/>
    <property type="match status" value="1"/>
</dbReference>
<feature type="transmembrane region" description="Helical" evidence="3">
    <location>
        <begin position="319"/>
        <end position="340"/>
    </location>
</feature>
<feature type="region of interest" description="Disordered" evidence="2">
    <location>
        <begin position="591"/>
        <end position="610"/>
    </location>
</feature>
<evidence type="ECO:0000256" key="1">
    <source>
        <dbReference type="ARBA" id="ARBA00051114"/>
    </source>
</evidence>
<dbReference type="NCBIfam" id="TIGR00254">
    <property type="entry name" value="GGDEF"/>
    <property type="match status" value="1"/>
</dbReference>
<feature type="transmembrane region" description="Helical" evidence="3">
    <location>
        <begin position="352"/>
        <end position="372"/>
    </location>
</feature>
<feature type="domain" description="GGDEF" evidence="7">
    <location>
        <begin position="1237"/>
        <end position="1369"/>
    </location>
</feature>
<evidence type="ECO:0000259" key="6">
    <source>
        <dbReference type="PROSITE" id="PS50883"/>
    </source>
</evidence>
<evidence type="ECO:0000256" key="2">
    <source>
        <dbReference type="SAM" id="MobiDB-lite"/>
    </source>
</evidence>
<dbReference type="GO" id="GO:0071111">
    <property type="term" value="F:cyclic-guanylate-specific phosphodiesterase activity"/>
    <property type="evidence" value="ECO:0007669"/>
    <property type="project" value="UniProtKB-EC"/>
</dbReference>
<feature type="domain" description="PAC" evidence="5">
    <location>
        <begin position="1031"/>
        <end position="1083"/>
    </location>
</feature>
<dbReference type="PROSITE" id="PS50887">
    <property type="entry name" value="GGDEF"/>
    <property type="match status" value="1"/>
</dbReference>
<dbReference type="PANTHER" id="PTHR44757">
    <property type="entry name" value="DIGUANYLATE CYCLASE DGCP"/>
    <property type="match status" value="1"/>
</dbReference>
<evidence type="ECO:0000313" key="9">
    <source>
        <dbReference type="Proteomes" id="UP000697998"/>
    </source>
</evidence>
<feature type="domain" description="PAC" evidence="5">
    <location>
        <begin position="470"/>
        <end position="522"/>
    </location>
</feature>
<dbReference type="InterPro" id="IPR003018">
    <property type="entry name" value="GAF"/>
</dbReference>
<evidence type="ECO:0000259" key="4">
    <source>
        <dbReference type="PROSITE" id="PS50112"/>
    </source>
</evidence>
<dbReference type="Proteomes" id="UP000697998">
    <property type="component" value="Unassembled WGS sequence"/>
</dbReference>
<protein>
    <submittedName>
        <fullName evidence="8">PAS domain S-box protein</fullName>
    </submittedName>
</protein>
<reference evidence="8 9" key="1">
    <citation type="submission" date="2020-10" db="EMBL/GenBank/DDBJ databases">
        <title>Connecting structure to function with the recovery of over 1000 high-quality activated sludge metagenome-assembled genomes encoding full-length rRNA genes using long-read sequencing.</title>
        <authorList>
            <person name="Singleton C.M."/>
            <person name="Petriglieri F."/>
            <person name="Kristensen J.M."/>
            <person name="Kirkegaard R.H."/>
            <person name="Michaelsen T.Y."/>
            <person name="Andersen M.H."/>
            <person name="Karst S.M."/>
            <person name="Dueholm M.S."/>
            <person name="Nielsen P.H."/>
            <person name="Albertsen M."/>
        </authorList>
    </citation>
    <scope>NUCLEOTIDE SEQUENCE [LARGE SCALE GENOMIC DNA]</scope>
    <source>
        <strain evidence="8">EsbW_18-Q3-R4-48_BATAC.285</strain>
    </source>
</reference>
<dbReference type="InterPro" id="IPR029787">
    <property type="entry name" value="Nucleotide_cyclase"/>
</dbReference>
<proteinExistence type="predicted"/>
<dbReference type="FunFam" id="3.20.20.450:FF:000001">
    <property type="entry name" value="Cyclic di-GMP phosphodiesterase yahA"/>
    <property type="match status" value="1"/>
</dbReference>
<comment type="catalytic activity">
    <reaction evidence="1">
        <text>3',3'-c-di-GMP + H2O = 5'-phosphoguanylyl(3'-&gt;5')guanosine + H(+)</text>
        <dbReference type="Rhea" id="RHEA:24902"/>
        <dbReference type="ChEBI" id="CHEBI:15377"/>
        <dbReference type="ChEBI" id="CHEBI:15378"/>
        <dbReference type="ChEBI" id="CHEBI:58754"/>
        <dbReference type="ChEBI" id="CHEBI:58805"/>
        <dbReference type="EC" id="3.1.4.52"/>
    </reaction>
    <physiologicalReaction direction="left-to-right" evidence="1">
        <dbReference type="Rhea" id="RHEA:24903"/>
    </physiologicalReaction>
</comment>
<feature type="transmembrane region" description="Helical" evidence="3">
    <location>
        <begin position="12"/>
        <end position="33"/>
    </location>
</feature>
<dbReference type="CDD" id="cd01948">
    <property type="entry name" value="EAL"/>
    <property type="match status" value="1"/>
</dbReference>
<feature type="domain" description="PAS" evidence="4">
    <location>
        <begin position="1080"/>
        <end position="1137"/>
    </location>
</feature>
<dbReference type="Pfam" id="PF08448">
    <property type="entry name" value="PAS_4"/>
    <property type="match status" value="1"/>
</dbReference>
<evidence type="ECO:0000313" key="8">
    <source>
        <dbReference type="EMBL" id="MBK7675411.1"/>
    </source>
</evidence>
<dbReference type="Pfam" id="PF00989">
    <property type="entry name" value="PAS"/>
    <property type="match status" value="1"/>
</dbReference>
<dbReference type="GO" id="GO:0071732">
    <property type="term" value="P:cellular response to nitric oxide"/>
    <property type="evidence" value="ECO:0007669"/>
    <property type="project" value="UniProtKB-ARBA"/>
</dbReference>
<feature type="domain" description="EAL" evidence="6">
    <location>
        <begin position="1378"/>
        <end position="1632"/>
    </location>
</feature>
<feature type="domain" description="PAS" evidence="4">
    <location>
        <begin position="654"/>
        <end position="731"/>
    </location>
</feature>
<dbReference type="InterPro" id="IPR013656">
    <property type="entry name" value="PAS_4"/>
</dbReference>
<dbReference type="PROSITE" id="PS50113">
    <property type="entry name" value="PAC"/>
    <property type="match status" value="5"/>
</dbReference>
<dbReference type="InterPro" id="IPR043128">
    <property type="entry name" value="Rev_trsase/Diguanyl_cyclase"/>
</dbReference>
<dbReference type="SMART" id="SM00065">
    <property type="entry name" value="GAF"/>
    <property type="match status" value="1"/>
</dbReference>
<feature type="domain" description="PAC" evidence="5">
    <location>
        <begin position="601"/>
        <end position="653"/>
    </location>
</feature>
<dbReference type="Pfam" id="PF13426">
    <property type="entry name" value="PAS_9"/>
    <property type="match status" value="2"/>
</dbReference>
<dbReference type="Pfam" id="PF05228">
    <property type="entry name" value="CHASE4"/>
    <property type="match status" value="1"/>
</dbReference>
<keyword evidence="3" id="KW-0812">Transmembrane</keyword>
<dbReference type="InterPro" id="IPR013655">
    <property type="entry name" value="PAS_fold_3"/>
</dbReference>
<dbReference type="InterPro" id="IPR035919">
    <property type="entry name" value="EAL_sf"/>
</dbReference>
<dbReference type="InterPro" id="IPR052155">
    <property type="entry name" value="Biofilm_reg_signaling"/>
</dbReference>
<evidence type="ECO:0000259" key="5">
    <source>
        <dbReference type="PROSITE" id="PS50113"/>
    </source>
</evidence>
<dbReference type="Gene3D" id="3.30.450.20">
    <property type="entry name" value="PAS domain"/>
    <property type="match status" value="5"/>
</dbReference>
<dbReference type="InterPro" id="IPR035965">
    <property type="entry name" value="PAS-like_dom_sf"/>
</dbReference>
<dbReference type="Pfam" id="PF08447">
    <property type="entry name" value="PAS_3"/>
    <property type="match status" value="1"/>
</dbReference>
<dbReference type="Pfam" id="PF01590">
    <property type="entry name" value="GAF"/>
    <property type="match status" value="1"/>
</dbReference>
<dbReference type="SMART" id="SM00086">
    <property type="entry name" value="PAC"/>
    <property type="match status" value="5"/>
</dbReference>
<keyword evidence="3" id="KW-1133">Transmembrane helix</keyword>
<feature type="transmembrane region" description="Helical" evidence="3">
    <location>
        <begin position="285"/>
        <end position="304"/>
    </location>
</feature>
<dbReference type="Pfam" id="PF00990">
    <property type="entry name" value="GGDEF"/>
    <property type="match status" value="1"/>
</dbReference>